<feature type="transmembrane region" description="Helical" evidence="1">
    <location>
        <begin position="46"/>
        <end position="64"/>
    </location>
</feature>
<evidence type="ECO:0000256" key="1">
    <source>
        <dbReference type="SAM" id="Phobius"/>
    </source>
</evidence>
<keyword evidence="1" id="KW-0812">Transmembrane</keyword>
<dbReference type="Proteomes" id="UP000285596">
    <property type="component" value="Unassembled WGS sequence"/>
</dbReference>
<keyword evidence="1" id="KW-1133">Transmembrane helix</keyword>
<dbReference type="EMBL" id="QWFA01000315">
    <property type="protein sequence ID" value="ROV64462.1"/>
    <property type="molecule type" value="Genomic_DNA"/>
</dbReference>
<proteinExistence type="predicted"/>
<organism evidence="2 3">
    <name type="scientific">Streptomyces globisporus</name>
    <dbReference type="NCBI Taxonomy" id="1908"/>
    <lineage>
        <taxon>Bacteria</taxon>
        <taxon>Bacillati</taxon>
        <taxon>Actinomycetota</taxon>
        <taxon>Actinomycetes</taxon>
        <taxon>Kitasatosporales</taxon>
        <taxon>Streptomycetaceae</taxon>
        <taxon>Streptomyces</taxon>
    </lineage>
</organism>
<feature type="transmembrane region" description="Helical" evidence="1">
    <location>
        <begin position="20"/>
        <end position="39"/>
    </location>
</feature>
<sequence>MLPAHLAEADPTRPGSLTAAHVLPLIAFPMIGCLLYIVGGMPVTDVFTFLGGCGGIGALATVAVTGGRRAVVAIAHGILAASDNR</sequence>
<gene>
    <name evidence="2" type="ORF">D3105_32700</name>
</gene>
<accession>A0A423UQ54</accession>
<name>A0A423UQ54_STRGL</name>
<keyword evidence="1" id="KW-0472">Membrane</keyword>
<protein>
    <submittedName>
        <fullName evidence="2">Uncharacterized protein</fullName>
    </submittedName>
</protein>
<dbReference type="AlphaFoldDB" id="A0A423UQ54"/>
<reference evidence="2 3" key="1">
    <citation type="submission" date="2018-08" db="EMBL/GenBank/DDBJ databases">
        <title>Streptomyces globisporus 1912-4Crt, whole genome shotgun sequence.</title>
        <authorList>
            <person name="Matselyukh B."/>
        </authorList>
    </citation>
    <scope>NUCLEOTIDE SEQUENCE [LARGE SCALE GENOMIC DNA]</scope>
    <source>
        <strain evidence="2 3">1912-4Crt</strain>
    </source>
</reference>
<comment type="caution">
    <text evidence="2">The sequence shown here is derived from an EMBL/GenBank/DDBJ whole genome shotgun (WGS) entry which is preliminary data.</text>
</comment>
<evidence type="ECO:0000313" key="2">
    <source>
        <dbReference type="EMBL" id="ROV64462.1"/>
    </source>
</evidence>
<evidence type="ECO:0000313" key="3">
    <source>
        <dbReference type="Proteomes" id="UP000285596"/>
    </source>
</evidence>